<evidence type="ECO:0000313" key="4">
    <source>
        <dbReference type="EMBL" id="MCW3486848.1"/>
    </source>
</evidence>
<name>A0ABT3IS94_9BACT</name>
<dbReference type="InterPro" id="IPR003646">
    <property type="entry name" value="SH3-like_bac-type"/>
</dbReference>
<feature type="transmembrane region" description="Helical" evidence="1">
    <location>
        <begin position="111"/>
        <end position="129"/>
    </location>
</feature>
<evidence type="ECO:0000259" key="2">
    <source>
        <dbReference type="Pfam" id="PF08239"/>
    </source>
</evidence>
<protein>
    <submittedName>
        <fullName evidence="4">DUF4236 domain-containing protein</fullName>
    </submittedName>
</protein>
<organism evidence="4 5">
    <name type="scientific">Chitinophaga nivalis</name>
    <dbReference type="NCBI Taxonomy" id="2991709"/>
    <lineage>
        <taxon>Bacteria</taxon>
        <taxon>Pseudomonadati</taxon>
        <taxon>Bacteroidota</taxon>
        <taxon>Chitinophagia</taxon>
        <taxon>Chitinophagales</taxon>
        <taxon>Chitinophagaceae</taxon>
        <taxon>Chitinophaga</taxon>
    </lineage>
</organism>
<evidence type="ECO:0000256" key="1">
    <source>
        <dbReference type="SAM" id="Phobius"/>
    </source>
</evidence>
<dbReference type="Proteomes" id="UP001207742">
    <property type="component" value="Unassembled WGS sequence"/>
</dbReference>
<comment type="caution">
    <text evidence="4">The sequence shown here is derived from an EMBL/GenBank/DDBJ whole genome shotgun (WGS) entry which is preliminary data.</text>
</comment>
<feature type="domain" description="SH3b" evidence="2">
    <location>
        <begin position="152"/>
        <end position="198"/>
    </location>
</feature>
<feature type="domain" description="DUF4236" evidence="3">
    <location>
        <begin position="3"/>
        <end position="53"/>
    </location>
</feature>
<keyword evidence="1" id="KW-0472">Membrane</keyword>
<keyword evidence="1" id="KW-1133">Transmembrane helix</keyword>
<dbReference type="Gene3D" id="2.30.30.40">
    <property type="entry name" value="SH3 Domains"/>
    <property type="match status" value="1"/>
</dbReference>
<gene>
    <name evidence="4" type="ORF">OL497_23330</name>
</gene>
<feature type="transmembrane region" description="Helical" evidence="1">
    <location>
        <begin position="223"/>
        <end position="242"/>
    </location>
</feature>
<evidence type="ECO:0000313" key="5">
    <source>
        <dbReference type="Proteomes" id="UP001207742"/>
    </source>
</evidence>
<evidence type="ECO:0000259" key="3">
    <source>
        <dbReference type="Pfam" id="PF14020"/>
    </source>
</evidence>
<dbReference type="EMBL" id="JAPDNS010000002">
    <property type="protein sequence ID" value="MCW3486848.1"/>
    <property type="molecule type" value="Genomic_DNA"/>
</dbReference>
<sequence>MSWSYRKSIGVGPFRVNFSKSGVSYSVGVKGARVHVNTHGTYVHLSTHGISYRRKIAGPATPLPPVIPQRITVETIHEITSADVDQLTDIDSQAFITTLNQKGKLVSYVKLWGILPLCAILLLLLFTSVERQQQIIQPASDSTIVRVYAATGGNIRQAPDVKSPVVQKATYGQTFLVLDAANPQWYKIKLADTIAYINHEVADIDYIFHDQVSETQWHPVNEYLVYELWLCFFCFVPLIYWLKKLDRKRFEMELHYDMDHKYQQVYQQFKTHFTTFSRSARIWQYLNAQRTTDQKRNAGAAKLIERIKVRGITEDKKPMPYFITNVAIPCISLNKVELFFLPERLLIKRGSTFAAVFYKNLHITSKVIRFIESDILPNDAKVIDYTWQYVNKSGRPDRRFNNNRQLPVCAYSEYTFTSNTGIFEIISTSKPAAMDDFGGFLTKIGALQHRIGETCK</sequence>
<proteinExistence type="predicted"/>
<dbReference type="RefSeq" id="WP_264733662.1">
    <property type="nucleotide sequence ID" value="NZ_JAPDNR010000001.1"/>
</dbReference>
<accession>A0ABT3IS94</accession>
<dbReference type="InterPro" id="IPR025330">
    <property type="entry name" value="DUF4236"/>
</dbReference>
<keyword evidence="1" id="KW-0812">Transmembrane</keyword>
<dbReference type="Pfam" id="PF14020">
    <property type="entry name" value="DUF4236"/>
    <property type="match status" value="1"/>
</dbReference>
<reference evidence="4 5" key="1">
    <citation type="submission" date="2022-10" db="EMBL/GenBank/DDBJ databases">
        <title>Chitinophaga nivalis PC15 sp. nov., isolated from Pyeongchang county, South Korea.</title>
        <authorList>
            <person name="Trinh H.N."/>
        </authorList>
    </citation>
    <scope>NUCLEOTIDE SEQUENCE [LARGE SCALE GENOMIC DNA]</scope>
    <source>
        <strain evidence="4 5">PC14</strain>
    </source>
</reference>
<keyword evidence="5" id="KW-1185">Reference proteome</keyword>
<dbReference type="Pfam" id="PF08239">
    <property type="entry name" value="SH3_3"/>
    <property type="match status" value="1"/>
</dbReference>